<gene>
    <name evidence="2" type="ORF">C5167_043970</name>
</gene>
<dbReference type="InterPro" id="IPR015866">
    <property type="entry name" value="Ser-tRNA-synth_1_N"/>
</dbReference>
<evidence type="ECO:0000313" key="2">
    <source>
        <dbReference type="EMBL" id="RZC81394.1"/>
    </source>
</evidence>
<sequence length="132" mass="14962">MLDINLFRVDKGGNPEIIRESQRRRFASVELVDEVICLDKEWRQRQFELDNLRKDLNKINKEAGELIISGEDATGKIKSSEKCKQSKAAKDAEVQEAKDLLYSKLDLIGNLVHDSAPVDNDEANNLVVQHGE</sequence>
<dbReference type="GO" id="GO:0004828">
    <property type="term" value="F:serine-tRNA ligase activity"/>
    <property type="evidence" value="ECO:0007669"/>
    <property type="project" value="InterPro"/>
</dbReference>
<dbReference type="SUPFAM" id="SSF46589">
    <property type="entry name" value="tRNA-binding arm"/>
    <property type="match status" value="1"/>
</dbReference>
<feature type="domain" description="Serine-tRNA synthetase type1 N-terminal" evidence="1">
    <location>
        <begin position="1"/>
        <end position="112"/>
    </location>
</feature>
<dbReference type="OMA" id="FGDCESA"/>
<organism evidence="2 3">
    <name type="scientific">Papaver somniferum</name>
    <name type="common">Opium poppy</name>
    <dbReference type="NCBI Taxonomy" id="3469"/>
    <lineage>
        <taxon>Eukaryota</taxon>
        <taxon>Viridiplantae</taxon>
        <taxon>Streptophyta</taxon>
        <taxon>Embryophyta</taxon>
        <taxon>Tracheophyta</taxon>
        <taxon>Spermatophyta</taxon>
        <taxon>Magnoliopsida</taxon>
        <taxon>Ranunculales</taxon>
        <taxon>Papaveraceae</taxon>
        <taxon>Papaveroideae</taxon>
        <taxon>Papaver</taxon>
    </lineage>
</organism>
<dbReference type="GO" id="GO:0005524">
    <property type="term" value="F:ATP binding"/>
    <property type="evidence" value="ECO:0007669"/>
    <property type="project" value="InterPro"/>
</dbReference>
<keyword evidence="3" id="KW-1185">Reference proteome</keyword>
<reference evidence="2 3" key="1">
    <citation type="journal article" date="2018" name="Science">
        <title>The opium poppy genome and morphinan production.</title>
        <authorList>
            <person name="Guo L."/>
            <person name="Winzer T."/>
            <person name="Yang X."/>
            <person name="Li Y."/>
            <person name="Ning Z."/>
            <person name="He Z."/>
            <person name="Teodor R."/>
            <person name="Lu Y."/>
            <person name="Bowser T.A."/>
            <person name="Graham I.A."/>
            <person name="Ye K."/>
        </authorList>
    </citation>
    <scope>NUCLEOTIDE SEQUENCE [LARGE SCALE GENOMIC DNA]</scope>
    <source>
        <strain evidence="3">cv. HN1</strain>
        <tissue evidence="2">Leaves</tissue>
    </source>
</reference>
<dbReference type="GO" id="GO:0006434">
    <property type="term" value="P:seryl-tRNA aminoacylation"/>
    <property type="evidence" value="ECO:0007669"/>
    <property type="project" value="InterPro"/>
</dbReference>
<dbReference type="PANTHER" id="PTHR11778">
    <property type="entry name" value="SERYL-TRNA SYNTHETASE"/>
    <property type="match status" value="1"/>
</dbReference>
<dbReference type="InterPro" id="IPR002317">
    <property type="entry name" value="Ser-tRNA-ligase_type_1"/>
</dbReference>
<dbReference type="Gramene" id="RZC81394">
    <property type="protein sequence ID" value="RZC81394"/>
    <property type="gene ID" value="C5167_043970"/>
</dbReference>
<dbReference type="STRING" id="3469.A0A4Y7L781"/>
<proteinExistence type="predicted"/>
<dbReference type="Proteomes" id="UP000316621">
    <property type="component" value="Chromosome 10"/>
</dbReference>
<dbReference type="AlphaFoldDB" id="A0A4Y7L781"/>
<dbReference type="FunFam" id="1.10.287.40:FF:000003">
    <property type="entry name" value="Serine--tRNA ligase cytoplasmic"/>
    <property type="match status" value="1"/>
</dbReference>
<name>A0A4Y7L781_PAPSO</name>
<evidence type="ECO:0000313" key="3">
    <source>
        <dbReference type="Proteomes" id="UP000316621"/>
    </source>
</evidence>
<dbReference type="EMBL" id="CM010724">
    <property type="protein sequence ID" value="RZC81394.1"/>
    <property type="molecule type" value="Genomic_DNA"/>
</dbReference>
<dbReference type="InterPro" id="IPR010978">
    <property type="entry name" value="tRNA-bd_arm"/>
</dbReference>
<accession>A0A4Y7L781</accession>
<dbReference type="Pfam" id="PF02403">
    <property type="entry name" value="Seryl_tRNA_N"/>
    <property type="match status" value="1"/>
</dbReference>
<protein>
    <recommendedName>
        <fullName evidence="1">Serine-tRNA synthetase type1 N-terminal domain-containing protein</fullName>
    </recommendedName>
</protein>
<evidence type="ECO:0000259" key="1">
    <source>
        <dbReference type="Pfam" id="PF02403"/>
    </source>
</evidence>
<dbReference type="Gene3D" id="1.10.287.40">
    <property type="entry name" value="Serine-tRNA synthetase, tRNA binding domain"/>
    <property type="match status" value="1"/>
</dbReference>
<dbReference type="InterPro" id="IPR042103">
    <property type="entry name" value="SerRS_1_N_sf"/>
</dbReference>